<dbReference type="EMBL" id="JBHMQU010000015">
    <property type="protein sequence ID" value="MFC0811179.1"/>
    <property type="molecule type" value="Genomic_DNA"/>
</dbReference>
<sequence length="396" mass="39491">MSTSPAPEYALSFSSDAVHLMERSDASAAPAVRWHERASAPFDAPDFRSEMARLRRLVANGPDARVALIIPDDQILYTSLPVAAEDDVAAGLGRALDGLTPYPVADLAWDWRPVTGAAEGRDVRVAAVARQTLREAEDFARRHGFAADGFEADPAEGLFPEAPRFSAEAKAAQDHDLPGDAPERAGETAASAEGGNEADASEVTAPATSDEAPSTATVAADSAAAAAVSAAGASASAGEPGANDTAEVASSAPAAVAPKPEEPETTAPKTDEGASATVKPQADEPATTKPTDTAPEASRAGDGSAAKSDAAPAKADSAPNSDGQPAPASTAAAVAGPTLIATAGAAPAAGSRVTDFLPADLPPSAVAAPVEVVAPPSDLIDASDAPTPAREPVPLP</sequence>
<evidence type="ECO:0000256" key="1">
    <source>
        <dbReference type="SAM" id="MobiDB-lite"/>
    </source>
</evidence>
<feature type="region of interest" description="Disordered" evidence="1">
    <location>
        <begin position="377"/>
        <end position="396"/>
    </location>
</feature>
<feature type="compositionally biased region" description="Low complexity" evidence="1">
    <location>
        <begin position="297"/>
        <end position="332"/>
    </location>
</feature>
<protein>
    <recommendedName>
        <fullName evidence="4">Translation initiation factor 2</fullName>
    </recommendedName>
</protein>
<dbReference type="Proteomes" id="UP001589920">
    <property type="component" value="Unassembled WGS sequence"/>
</dbReference>
<comment type="caution">
    <text evidence="2">The sequence shown here is derived from an EMBL/GenBank/DDBJ whole genome shotgun (WGS) entry which is preliminary data.</text>
</comment>
<proteinExistence type="predicted"/>
<evidence type="ECO:0000313" key="3">
    <source>
        <dbReference type="Proteomes" id="UP001589920"/>
    </source>
</evidence>
<dbReference type="SUPFAM" id="SSF53067">
    <property type="entry name" value="Actin-like ATPase domain"/>
    <property type="match status" value="1"/>
</dbReference>
<name>A0ABV6T1P1_9RHOB</name>
<gene>
    <name evidence="2" type="ORF">ACFHYO_03505</name>
</gene>
<feature type="region of interest" description="Disordered" evidence="1">
    <location>
        <begin position="166"/>
        <end position="332"/>
    </location>
</feature>
<feature type="compositionally biased region" description="Basic and acidic residues" evidence="1">
    <location>
        <begin position="171"/>
        <end position="186"/>
    </location>
</feature>
<dbReference type="InterPro" id="IPR043129">
    <property type="entry name" value="ATPase_NBD"/>
</dbReference>
<accession>A0ABV6T1P1</accession>
<organism evidence="2 3">
    <name type="scientific">Paracoccus panacisoli</name>
    <dbReference type="NCBI Taxonomy" id="1510163"/>
    <lineage>
        <taxon>Bacteria</taxon>
        <taxon>Pseudomonadati</taxon>
        <taxon>Pseudomonadota</taxon>
        <taxon>Alphaproteobacteria</taxon>
        <taxon>Rhodobacterales</taxon>
        <taxon>Paracoccaceae</taxon>
        <taxon>Paracoccus</taxon>
    </lineage>
</organism>
<dbReference type="Gene3D" id="3.30.420.380">
    <property type="match status" value="1"/>
</dbReference>
<feature type="non-terminal residue" evidence="2">
    <location>
        <position position="396"/>
    </location>
</feature>
<reference evidence="2 3" key="1">
    <citation type="submission" date="2024-09" db="EMBL/GenBank/DDBJ databases">
        <authorList>
            <person name="Sun Q."/>
            <person name="Mori K."/>
        </authorList>
    </citation>
    <scope>NUCLEOTIDE SEQUENCE [LARGE SCALE GENOMIC DNA]</scope>
    <source>
        <strain evidence="2 3">KCTC 42086</strain>
    </source>
</reference>
<keyword evidence="3" id="KW-1185">Reference proteome</keyword>
<evidence type="ECO:0008006" key="4">
    <source>
        <dbReference type="Google" id="ProtNLM"/>
    </source>
</evidence>
<feature type="compositionally biased region" description="Low complexity" evidence="1">
    <location>
        <begin position="212"/>
        <end position="258"/>
    </location>
</feature>
<evidence type="ECO:0000313" key="2">
    <source>
        <dbReference type="EMBL" id="MFC0811179.1"/>
    </source>
</evidence>